<evidence type="ECO:0000256" key="2">
    <source>
        <dbReference type="ARBA" id="ARBA00009046"/>
    </source>
</evidence>
<reference evidence="11" key="1">
    <citation type="journal article" date="2015" name="Nature">
        <title>Complex archaea that bridge the gap between prokaryotes and eukaryotes.</title>
        <authorList>
            <person name="Spang A."/>
            <person name="Saw J.H."/>
            <person name="Jorgensen S.L."/>
            <person name="Zaremba-Niedzwiedzka K."/>
            <person name="Martijn J."/>
            <person name="Lind A.E."/>
            <person name="van Eijk R."/>
            <person name="Schleper C."/>
            <person name="Guy L."/>
            <person name="Ettema T.J."/>
        </authorList>
    </citation>
    <scope>NUCLEOTIDE SEQUENCE</scope>
</reference>
<dbReference type="Gene3D" id="1.10.3210.30">
    <property type="match status" value="1"/>
</dbReference>
<dbReference type="GO" id="GO:0005524">
    <property type="term" value="F:ATP binding"/>
    <property type="evidence" value="ECO:0007669"/>
    <property type="project" value="UniProtKB-KW"/>
</dbReference>
<dbReference type="Pfam" id="PF00270">
    <property type="entry name" value="DEAD"/>
    <property type="match status" value="1"/>
</dbReference>
<dbReference type="InterPro" id="IPR050547">
    <property type="entry name" value="DEAD_box_RNA_helicases"/>
</dbReference>
<dbReference type="InterPro" id="IPR006474">
    <property type="entry name" value="Helicase_Cas3_CRISPR-ass_core"/>
</dbReference>
<gene>
    <name evidence="11" type="ORF">LCGC14_0227740</name>
</gene>
<evidence type="ECO:0000256" key="8">
    <source>
        <dbReference type="ARBA" id="ARBA00022840"/>
    </source>
</evidence>
<evidence type="ECO:0000256" key="1">
    <source>
        <dbReference type="ARBA" id="ARBA00006847"/>
    </source>
</evidence>
<dbReference type="InterPro" id="IPR054712">
    <property type="entry name" value="Cas3-like_dom"/>
</dbReference>
<keyword evidence="9" id="KW-0051">Antiviral defense</keyword>
<proteinExistence type="inferred from homology"/>
<keyword evidence="3" id="KW-0540">Nuclease</keyword>
<dbReference type="InterPro" id="IPR006483">
    <property type="entry name" value="CRISPR-assoc_Cas3_HD"/>
</dbReference>
<dbReference type="InterPro" id="IPR011545">
    <property type="entry name" value="DEAD/DEAH_box_helicase_dom"/>
</dbReference>
<keyword evidence="5" id="KW-0547">Nucleotide-binding</keyword>
<dbReference type="PANTHER" id="PTHR47963:SF9">
    <property type="entry name" value="CRISPR-ASSOCIATED ENDONUCLEASE_HELICASE CAS3"/>
    <property type="match status" value="1"/>
</dbReference>
<keyword evidence="8" id="KW-0067">ATP-binding</keyword>
<keyword evidence="4" id="KW-0479">Metal-binding</keyword>
<dbReference type="PANTHER" id="PTHR47963">
    <property type="entry name" value="DEAD-BOX ATP-DEPENDENT RNA HELICASE 47, MITOCHONDRIAL"/>
    <property type="match status" value="1"/>
</dbReference>
<sequence length="840" mass="93735">MPMTDRKLAEDWPGKSPAEGCDIFHPAAYHMLDVASAAEELLRSFEIPQGAADALVLLIFLHDVGKIGNEFRDMVTGVNLNIYTYRHWELSETWLFDHQTRIAAHLGIRPRALFQLIAAASGHHGRPSRRDMNDDYIRMRDRAGPDAADDASYLIDRALELWPDADLTGMTTKETKRFSWWLAGLTSTADWIGSNQEWFKAESAGRDFDTYLATARETANEAVAAAGMATTPVSTERLFDFELRPMQKAAQDIPLPGGPCLAIIEDETGAGKTEAALLLSQRMLAAGKGLGLFFALPTMATSDAMYGRMRQTIGRMFVGTPNLALAHGRAHLSREFRATISNEGRGENDVSCTRWLADDRRKVLMSDVGVGTIDQALQAVMPTAFATLRLFGLSRQILIVDEVHEMGNPYMARELEELLRLHAMRGGSAILATATLPLDLRRRLVEAFNKGAEITTTPDLDDPSYPALTLSCGETVTDFPRQASSKGPVRVERIGSQTEAVDRVVHLAKSGACTLWVRNAVDDAIAAVHALRARGIKARLLHARFTLFDRKTHERDIMKIFGKEGQAYRHKKDGTAEVLVATQVVESSLDIDFDAVVSDLAPMAALIQRAGRLWRHMDRRPREDRPVVEPVLYLLSPLPHADATGNWLDHVMPKGRWVYPHHDQWRTAHTLLARGQITAPDDLRGLIEAVHGPDACPLPDELVLAEQRRNALDDVEAGRAAHRIIDVDEGYRAGGDGEDGEQYPTRLGRPTVAIHLLRKMDPDIVTWARRKTPAYSELQVPLHRLLSIDNLPRIPDDIYEAHTEKWTHWKKRGTRVFHVPKDGRICAGLRYDRKFGLLFD</sequence>
<feature type="domain" description="HD Cas3-type" evidence="10">
    <location>
        <begin position="20"/>
        <end position="192"/>
    </location>
</feature>
<dbReference type="NCBIfam" id="TIGR01587">
    <property type="entry name" value="cas3_core"/>
    <property type="match status" value="1"/>
</dbReference>
<dbReference type="GO" id="GO:0003724">
    <property type="term" value="F:RNA helicase activity"/>
    <property type="evidence" value="ECO:0007669"/>
    <property type="project" value="TreeGrafter"/>
</dbReference>
<dbReference type="InterPro" id="IPR027417">
    <property type="entry name" value="P-loop_NTPase"/>
</dbReference>
<dbReference type="CDD" id="cd09641">
    <property type="entry name" value="Cas3''_I"/>
    <property type="match status" value="1"/>
</dbReference>
<dbReference type="GO" id="GO:0046872">
    <property type="term" value="F:metal ion binding"/>
    <property type="evidence" value="ECO:0007669"/>
    <property type="project" value="UniProtKB-KW"/>
</dbReference>
<dbReference type="Gene3D" id="3.40.50.300">
    <property type="entry name" value="P-loop containing nucleotide triphosphate hydrolases"/>
    <property type="match status" value="2"/>
</dbReference>
<accession>A0A0F9UB47</accession>
<dbReference type="EMBL" id="LAZR01000110">
    <property type="protein sequence ID" value="KKN90405.1"/>
    <property type="molecule type" value="Genomic_DNA"/>
</dbReference>
<dbReference type="InterPro" id="IPR001650">
    <property type="entry name" value="Helicase_C-like"/>
</dbReference>
<comment type="similarity">
    <text evidence="1">In the N-terminal section; belongs to the CRISPR-associated nuclease Cas3-HD family.</text>
</comment>
<evidence type="ECO:0000256" key="3">
    <source>
        <dbReference type="ARBA" id="ARBA00022722"/>
    </source>
</evidence>
<dbReference type="GO" id="GO:0051607">
    <property type="term" value="P:defense response to virus"/>
    <property type="evidence" value="ECO:0007669"/>
    <property type="project" value="UniProtKB-KW"/>
</dbReference>
<evidence type="ECO:0000256" key="5">
    <source>
        <dbReference type="ARBA" id="ARBA00022741"/>
    </source>
</evidence>
<evidence type="ECO:0000256" key="9">
    <source>
        <dbReference type="ARBA" id="ARBA00023118"/>
    </source>
</evidence>
<keyword evidence="7" id="KW-0347">Helicase</keyword>
<dbReference type="InterPro" id="IPR038257">
    <property type="entry name" value="CRISPR-assoc_Cas3_HD_sf"/>
</dbReference>
<evidence type="ECO:0000256" key="4">
    <source>
        <dbReference type="ARBA" id="ARBA00022723"/>
    </source>
</evidence>
<dbReference type="NCBIfam" id="TIGR01596">
    <property type="entry name" value="cas3_HD"/>
    <property type="match status" value="1"/>
</dbReference>
<organism evidence="11">
    <name type="scientific">marine sediment metagenome</name>
    <dbReference type="NCBI Taxonomy" id="412755"/>
    <lineage>
        <taxon>unclassified sequences</taxon>
        <taxon>metagenomes</taxon>
        <taxon>ecological metagenomes</taxon>
    </lineage>
</organism>
<evidence type="ECO:0000256" key="7">
    <source>
        <dbReference type="ARBA" id="ARBA00022806"/>
    </source>
</evidence>
<comment type="similarity">
    <text evidence="2">In the central section; belongs to the CRISPR-associated helicase Cas3 family.</text>
</comment>
<dbReference type="SMART" id="SM00487">
    <property type="entry name" value="DEXDc"/>
    <property type="match status" value="1"/>
</dbReference>
<comment type="caution">
    <text evidence="11">The sequence shown here is derived from an EMBL/GenBank/DDBJ whole genome shotgun (WGS) entry which is preliminary data.</text>
</comment>
<evidence type="ECO:0000313" key="11">
    <source>
        <dbReference type="EMBL" id="KKN90405.1"/>
    </source>
</evidence>
<name>A0A0F9UB47_9ZZZZ</name>
<dbReference type="AlphaFoldDB" id="A0A0F9UB47"/>
<dbReference type="Pfam" id="PF22590">
    <property type="entry name" value="Cas3-like_C_2"/>
    <property type="match status" value="1"/>
</dbReference>
<keyword evidence="6" id="KW-0378">Hydrolase</keyword>
<dbReference type="SMART" id="SM00490">
    <property type="entry name" value="HELICc"/>
    <property type="match status" value="1"/>
</dbReference>
<dbReference type="GO" id="GO:0004518">
    <property type="term" value="F:nuclease activity"/>
    <property type="evidence" value="ECO:0007669"/>
    <property type="project" value="UniProtKB-KW"/>
</dbReference>
<dbReference type="Pfam" id="PF18019">
    <property type="entry name" value="Cas3_HD"/>
    <property type="match status" value="1"/>
</dbReference>
<evidence type="ECO:0000256" key="6">
    <source>
        <dbReference type="ARBA" id="ARBA00022801"/>
    </source>
</evidence>
<protein>
    <recommendedName>
        <fullName evidence="10">HD Cas3-type domain-containing protein</fullName>
    </recommendedName>
</protein>
<dbReference type="GO" id="GO:0003723">
    <property type="term" value="F:RNA binding"/>
    <property type="evidence" value="ECO:0007669"/>
    <property type="project" value="TreeGrafter"/>
</dbReference>
<dbReference type="PROSITE" id="PS51643">
    <property type="entry name" value="HD_CAS3"/>
    <property type="match status" value="1"/>
</dbReference>
<evidence type="ECO:0000259" key="10">
    <source>
        <dbReference type="PROSITE" id="PS51643"/>
    </source>
</evidence>
<dbReference type="InterPro" id="IPR014001">
    <property type="entry name" value="Helicase_ATP-bd"/>
</dbReference>
<dbReference type="SUPFAM" id="SSF52540">
    <property type="entry name" value="P-loop containing nucleoside triphosphate hydrolases"/>
    <property type="match status" value="1"/>
</dbReference>
<dbReference type="GO" id="GO:0016787">
    <property type="term" value="F:hydrolase activity"/>
    <property type="evidence" value="ECO:0007669"/>
    <property type="project" value="UniProtKB-KW"/>
</dbReference>